<feature type="region of interest" description="Disordered" evidence="1">
    <location>
        <begin position="99"/>
        <end position="118"/>
    </location>
</feature>
<dbReference type="RefSeq" id="WP_091686649.1">
    <property type="nucleotide sequence ID" value="NZ_FOSN01000035.1"/>
</dbReference>
<dbReference type="OrthoDB" id="7206991at2"/>
<reference evidence="2 3" key="1">
    <citation type="submission" date="2016-10" db="EMBL/GenBank/DDBJ databases">
        <authorList>
            <person name="de Groot N.N."/>
        </authorList>
    </citation>
    <scope>NUCLEOTIDE SEQUENCE [LARGE SCALE GENOMIC DNA]</scope>
    <source>
        <strain evidence="2 3">NE2</strain>
    </source>
</reference>
<evidence type="ECO:0000313" key="3">
    <source>
        <dbReference type="Proteomes" id="UP000198755"/>
    </source>
</evidence>
<dbReference type="Pfam" id="PF11994">
    <property type="entry name" value="DUF3489"/>
    <property type="match status" value="1"/>
</dbReference>
<organism evidence="2 3">
    <name type="scientific">Methylocapsa palsarum</name>
    <dbReference type="NCBI Taxonomy" id="1612308"/>
    <lineage>
        <taxon>Bacteria</taxon>
        <taxon>Pseudomonadati</taxon>
        <taxon>Pseudomonadota</taxon>
        <taxon>Alphaproteobacteria</taxon>
        <taxon>Hyphomicrobiales</taxon>
        <taxon>Beijerinckiaceae</taxon>
        <taxon>Methylocapsa</taxon>
    </lineage>
</organism>
<evidence type="ECO:0008006" key="4">
    <source>
        <dbReference type="Google" id="ProtNLM"/>
    </source>
</evidence>
<dbReference type="EMBL" id="FOSN01000035">
    <property type="protein sequence ID" value="SFK87190.1"/>
    <property type="molecule type" value="Genomic_DNA"/>
</dbReference>
<protein>
    <recommendedName>
        <fullName evidence="4">DUF3489 domain-containing protein</fullName>
    </recommendedName>
</protein>
<feature type="compositionally biased region" description="Basic residues" evidence="1">
    <location>
        <begin position="1"/>
        <end position="16"/>
    </location>
</feature>
<dbReference type="AlphaFoldDB" id="A0A1I4D2Z4"/>
<dbReference type="InterPro" id="IPR021880">
    <property type="entry name" value="DUF3489"/>
</dbReference>
<feature type="region of interest" description="Disordered" evidence="1">
    <location>
        <begin position="1"/>
        <end position="24"/>
    </location>
</feature>
<sequence>MSHSKTVKTTKPPHPKIRADGPTHPDFVSAASARAQTKQEAVLILLRQPRGATIAAIIKATGWQKHSVRGFLSAVVRKKLRLTLISDKVGDERIYRVEEDSKPQRVKRKTSARPAAAP</sequence>
<proteinExistence type="predicted"/>
<name>A0A1I4D2Z4_9HYPH</name>
<evidence type="ECO:0000256" key="1">
    <source>
        <dbReference type="SAM" id="MobiDB-lite"/>
    </source>
</evidence>
<keyword evidence="3" id="KW-1185">Reference proteome</keyword>
<accession>A0A1I4D2Z4</accession>
<evidence type="ECO:0000313" key="2">
    <source>
        <dbReference type="EMBL" id="SFK87190.1"/>
    </source>
</evidence>
<dbReference type="Proteomes" id="UP000198755">
    <property type="component" value="Unassembled WGS sequence"/>
</dbReference>
<gene>
    <name evidence="2" type="ORF">SAMN05444581_1352</name>
</gene>
<dbReference type="STRING" id="1612308.SAMN05444581_1352"/>